<keyword evidence="3 8" id="KW-0436">Ligase</keyword>
<gene>
    <name evidence="8" type="primary">purC</name>
    <name evidence="10" type="ORF">O0S09_01285</name>
</gene>
<name>A0ABT4IJH6_9EURY</name>
<dbReference type="CDD" id="cd01415">
    <property type="entry name" value="SAICAR_synt_PurC"/>
    <property type="match status" value="1"/>
</dbReference>
<dbReference type="InterPro" id="IPR033934">
    <property type="entry name" value="SAICAR_synt_PurC"/>
</dbReference>
<keyword evidence="11" id="KW-1185">Reference proteome</keyword>
<dbReference type="PROSITE" id="PS01058">
    <property type="entry name" value="SAICAR_SYNTHETASE_2"/>
    <property type="match status" value="1"/>
</dbReference>
<dbReference type="InterPro" id="IPR001636">
    <property type="entry name" value="SAICAR_synth"/>
</dbReference>
<sequence>MKQGDLLYLGKAKSVYRTDKPDELLVVFRDDITAFDGQKKNVLAGKGGYNAKVTAYFYPLLEAAGIPTHFLAAVTPTAHLVRRLSMIPLEIIVRNRAAGSLVRNYGFAEGEPLSPPLIVMDLKDDSRHDPMINDEIILARGIAAAEELAEIKRLALAINAVLRENLAAKDLDLIDMKFEFGRDAAGMIRLGDEISMDSLRLWDHGAVGASLDKDVYRKELGDVMETYAMVAQRICGA</sequence>
<evidence type="ECO:0000259" key="9">
    <source>
        <dbReference type="Pfam" id="PF01259"/>
    </source>
</evidence>
<dbReference type="PROSITE" id="PS01057">
    <property type="entry name" value="SAICAR_SYNTHETASE_1"/>
    <property type="match status" value="1"/>
</dbReference>
<dbReference type="InterPro" id="IPR028923">
    <property type="entry name" value="SAICAR_synt/ADE2_N"/>
</dbReference>
<dbReference type="SUPFAM" id="SSF56104">
    <property type="entry name" value="SAICAR synthase-like"/>
    <property type="match status" value="1"/>
</dbReference>
<evidence type="ECO:0000256" key="6">
    <source>
        <dbReference type="ARBA" id="ARBA00022840"/>
    </source>
</evidence>
<dbReference type="InterPro" id="IPR050089">
    <property type="entry name" value="SAICAR_synthetase"/>
</dbReference>
<evidence type="ECO:0000313" key="11">
    <source>
        <dbReference type="Proteomes" id="UP001141336"/>
    </source>
</evidence>
<dbReference type="EMBL" id="JAPTGC010000001">
    <property type="protein sequence ID" value="MCZ0861890.1"/>
    <property type="molecule type" value="Genomic_DNA"/>
</dbReference>
<keyword evidence="6 8" id="KW-0067">ATP-binding</keyword>
<dbReference type="Gene3D" id="3.30.200.20">
    <property type="entry name" value="Phosphorylase Kinase, domain 1"/>
    <property type="match status" value="1"/>
</dbReference>
<organism evidence="10 11">
    <name type="scientific">Methanocorpusculum vombati</name>
    <dbReference type="NCBI Taxonomy" id="3002864"/>
    <lineage>
        <taxon>Archaea</taxon>
        <taxon>Methanobacteriati</taxon>
        <taxon>Methanobacteriota</taxon>
        <taxon>Stenosarchaea group</taxon>
        <taxon>Methanomicrobia</taxon>
        <taxon>Methanomicrobiales</taxon>
        <taxon>Methanocorpusculaceae</taxon>
        <taxon>Methanocorpusculum</taxon>
    </lineage>
</organism>
<evidence type="ECO:0000313" key="10">
    <source>
        <dbReference type="EMBL" id="MCZ0861890.1"/>
    </source>
</evidence>
<dbReference type="Proteomes" id="UP001141336">
    <property type="component" value="Unassembled WGS sequence"/>
</dbReference>
<dbReference type="Pfam" id="PF01259">
    <property type="entry name" value="SAICAR_synt"/>
    <property type="match status" value="1"/>
</dbReference>
<accession>A0ABT4IJH6</accession>
<dbReference type="GO" id="GO:0004639">
    <property type="term" value="F:phosphoribosylaminoimidazolesuccinocarboxamide synthase activity"/>
    <property type="evidence" value="ECO:0007669"/>
    <property type="project" value="UniProtKB-EC"/>
</dbReference>
<reference evidence="10" key="1">
    <citation type="submission" date="2022-12" db="EMBL/GenBank/DDBJ databases">
        <title>Isolation and characterisation of novel Methanocorpusculum spp. from native Australian herbivores indicates the genus is ancestrally host-associated.</title>
        <authorList>
            <person name="Volmer J.G."/>
            <person name="Soo R.M."/>
            <person name="Evans P.N."/>
            <person name="Hoedt E.C."/>
            <person name="Astorga Alsina A.L."/>
            <person name="Woodcroft B.J."/>
            <person name="Tyson G.W."/>
            <person name="Hugenholtz P."/>
            <person name="Morrison M."/>
        </authorList>
    </citation>
    <scope>NUCLEOTIDE SEQUENCE</scope>
    <source>
        <strain evidence="10">CW153</strain>
    </source>
</reference>
<evidence type="ECO:0000256" key="4">
    <source>
        <dbReference type="ARBA" id="ARBA00022741"/>
    </source>
</evidence>
<keyword evidence="4 8" id="KW-0547">Nucleotide-binding</keyword>
<comment type="catalytic activity">
    <reaction evidence="7 8">
        <text>5-amino-1-(5-phospho-D-ribosyl)imidazole-4-carboxylate + L-aspartate + ATP = (2S)-2-[5-amino-1-(5-phospho-beta-D-ribosyl)imidazole-4-carboxamido]succinate + ADP + phosphate + 2 H(+)</text>
        <dbReference type="Rhea" id="RHEA:22628"/>
        <dbReference type="ChEBI" id="CHEBI:15378"/>
        <dbReference type="ChEBI" id="CHEBI:29991"/>
        <dbReference type="ChEBI" id="CHEBI:30616"/>
        <dbReference type="ChEBI" id="CHEBI:43474"/>
        <dbReference type="ChEBI" id="CHEBI:58443"/>
        <dbReference type="ChEBI" id="CHEBI:77657"/>
        <dbReference type="ChEBI" id="CHEBI:456216"/>
        <dbReference type="EC" id="6.3.2.6"/>
    </reaction>
</comment>
<dbReference type="HAMAP" id="MF_00137">
    <property type="entry name" value="SAICAR_synth"/>
    <property type="match status" value="1"/>
</dbReference>
<comment type="caution">
    <text evidence="10">The sequence shown here is derived from an EMBL/GenBank/DDBJ whole genome shotgun (WGS) entry which is preliminary data.</text>
</comment>
<comment type="similarity">
    <text evidence="2 8">Belongs to the SAICAR synthetase family.</text>
</comment>
<feature type="domain" description="SAICAR synthetase/ADE2 N-terminal" evidence="9">
    <location>
        <begin position="7"/>
        <end position="233"/>
    </location>
</feature>
<evidence type="ECO:0000256" key="5">
    <source>
        <dbReference type="ARBA" id="ARBA00022755"/>
    </source>
</evidence>
<dbReference type="RefSeq" id="WP_268922079.1">
    <property type="nucleotide sequence ID" value="NZ_JAPTGC010000001.1"/>
</dbReference>
<dbReference type="InterPro" id="IPR018236">
    <property type="entry name" value="SAICAR_synthetase_CS"/>
</dbReference>
<dbReference type="NCBIfam" id="TIGR00081">
    <property type="entry name" value="purC"/>
    <property type="match status" value="1"/>
</dbReference>
<evidence type="ECO:0000256" key="3">
    <source>
        <dbReference type="ARBA" id="ARBA00022598"/>
    </source>
</evidence>
<dbReference type="Gene3D" id="3.30.470.20">
    <property type="entry name" value="ATP-grasp fold, B domain"/>
    <property type="match status" value="1"/>
</dbReference>
<evidence type="ECO:0000256" key="8">
    <source>
        <dbReference type="HAMAP-Rule" id="MF_00137"/>
    </source>
</evidence>
<dbReference type="EC" id="6.3.2.6" evidence="8"/>
<dbReference type="PANTHER" id="PTHR43599:SF3">
    <property type="entry name" value="SI:DKEY-6E2.2"/>
    <property type="match status" value="1"/>
</dbReference>
<evidence type="ECO:0000256" key="7">
    <source>
        <dbReference type="ARBA" id="ARBA00048475"/>
    </source>
</evidence>
<dbReference type="PANTHER" id="PTHR43599">
    <property type="entry name" value="MULTIFUNCTIONAL PROTEIN ADE2"/>
    <property type="match status" value="1"/>
</dbReference>
<evidence type="ECO:0000256" key="1">
    <source>
        <dbReference type="ARBA" id="ARBA00004672"/>
    </source>
</evidence>
<comment type="pathway">
    <text evidence="1 8">Purine metabolism; IMP biosynthesis via de novo pathway; 5-amino-1-(5-phospho-D-ribosyl)imidazole-4-carboxamide from 5-amino-1-(5-phospho-D-ribosyl)imidazole-4-carboxylate: step 1/2.</text>
</comment>
<evidence type="ECO:0000256" key="2">
    <source>
        <dbReference type="ARBA" id="ARBA00010190"/>
    </source>
</evidence>
<keyword evidence="5 8" id="KW-0658">Purine biosynthesis</keyword>
<proteinExistence type="inferred from homology"/>
<protein>
    <recommendedName>
        <fullName evidence="8">Phosphoribosylaminoimidazole-succinocarboxamide synthase</fullName>
        <ecNumber evidence="8">6.3.2.6</ecNumber>
    </recommendedName>
    <alternativeName>
        <fullName evidence="8">SAICAR synthetase</fullName>
    </alternativeName>
</protein>